<protein>
    <submittedName>
        <fullName evidence="1">17216_t:CDS:1</fullName>
    </submittedName>
</protein>
<feature type="non-terminal residue" evidence="1">
    <location>
        <position position="61"/>
    </location>
</feature>
<gene>
    <name evidence="1" type="ORF">SPELUC_LOCUS11433</name>
</gene>
<name>A0ACA9PDR5_9GLOM</name>
<evidence type="ECO:0000313" key="1">
    <source>
        <dbReference type="EMBL" id="CAG8704205.1"/>
    </source>
</evidence>
<evidence type="ECO:0000313" key="2">
    <source>
        <dbReference type="Proteomes" id="UP000789366"/>
    </source>
</evidence>
<reference evidence="1" key="1">
    <citation type="submission" date="2021-06" db="EMBL/GenBank/DDBJ databases">
        <authorList>
            <person name="Kallberg Y."/>
            <person name="Tangrot J."/>
            <person name="Rosling A."/>
        </authorList>
    </citation>
    <scope>NUCLEOTIDE SEQUENCE</scope>
    <source>
        <strain evidence="1">28 12/20/2015</strain>
    </source>
</reference>
<keyword evidence="2" id="KW-1185">Reference proteome</keyword>
<accession>A0ACA9PDR5</accession>
<comment type="caution">
    <text evidence="1">The sequence shown here is derived from an EMBL/GenBank/DDBJ whole genome shotgun (WGS) entry which is preliminary data.</text>
</comment>
<dbReference type="Proteomes" id="UP000789366">
    <property type="component" value="Unassembled WGS sequence"/>
</dbReference>
<proteinExistence type="predicted"/>
<sequence length="61" mass="7184">MALSNQVNKKSLTARFMPLPNATRWNSWLEMAFYIHDYLEYVRGFYIEEKGIEASKPINSI</sequence>
<organism evidence="1 2">
    <name type="scientific">Cetraspora pellucida</name>
    <dbReference type="NCBI Taxonomy" id="1433469"/>
    <lineage>
        <taxon>Eukaryota</taxon>
        <taxon>Fungi</taxon>
        <taxon>Fungi incertae sedis</taxon>
        <taxon>Mucoromycota</taxon>
        <taxon>Glomeromycotina</taxon>
        <taxon>Glomeromycetes</taxon>
        <taxon>Diversisporales</taxon>
        <taxon>Gigasporaceae</taxon>
        <taxon>Cetraspora</taxon>
    </lineage>
</organism>
<dbReference type="EMBL" id="CAJVPW010024249">
    <property type="protein sequence ID" value="CAG8704205.1"/>
    <property type="molecule type" value="Genomic_DNA"/>
</dbReference>